<evidence type="ECO:0000256" key="1">
    <source>
        <dbReference type="ARBA" id="ARBA00004167"/>
    </source>
</evidence>
<dbReference type="InterPro" id="IPR043136">
    <property type="entry name" value="B30.2/SPRY_sf"/>
</dbReference>
<feature type="domain" description="B30.2/SPRY" evidence="5">
    <location>
        <begin position="128"/>
        <end position="321"/>
    </location>
</feature>
<dbReference type="InterPro" id="IPR050143">
    <property type="entry name" value="TRIM/RBCC"/>
</dbReference>
<dbReference type="InterPro" id="IPR003879">
    <property type="entry name" value="Butyrophylin_SPRY"/>
</dbReference>
<feature type="compositionally biased region" description="Basic residues" evidence="4">
    <location>
        <begin position="110"/>
        <end position="122"/>
    </location>
</feature>
<dbReference type="Pfam" id="PF00622">
    <property type="entry name" value="SPRY"/>
    <property type="match status" value="1"/>
</dbReference>
<evidence type="ECO:0000256" key="4">
    <source>
        <dbReference type="SAM" id="MobiDB-lite"/>
    </source>
</evidence>
<dbReference type="SMART" id="SM00449">
    <property type="entry name" value="SPRY"/>
    <property type="match status" value="1"/>
</dbReference>
<dbReference type="PROSITE" id="PS50188">
    <property type="entry name" value="B302_SPRY"/>
    <property type="match status" value="1"/>
</dbReference>
<keyword evidence="3" id="KW-0325">Glycoprotein</keyword>
<dbReference type="SUPFAM" id="SSF49899">
    <property type="entry name" value="Concanavalin A-like lectins/glucanases"/>
    <property type="match status" value="1"/>
</dbReference>
<reference evidence="6" key="2">
    <citation type="submission" date="2025-08" db="UniProtKB">
        <authorList>
            <consortium name="Ensembl"/>
        </authorList>
    </citation>
    <scope>IDENTIFICATION</scope>
</reference>
<name>A0A8C4M2N3_EQUAS</name>
<reference evidence="6 7" key="1">
    <citation type="journal article" date="2020" name="Nat. Commun.">
        <title>Donkey genomes provide new insights into domestication and selection for coat color.</title>
        <authorList>
            <person name="Wang"/>
            <person name="C."/>
            <person name="Li"/>
            <person name="H."/>
            <person name="Guo"/>
            <person name="Y."/>
            <person name="Huang"/>
            <person name="J."/>
            <person name="Sun"/>
            <person name="Y."/>
            <person name="Min"/>
            <person name="J."/>
            <person name="Wang"/>
            <person name="J."/>
            <person name="Fang"/>
            <person name="X."/>
            <person name="Zhao"/>
            <person name="Z."/>
            <person name="Wang"/>
            <person name="S."/>
            <person name="Zhang"/>
            <person name="Y."/>
            <person name="Liu"/>
            <person name="Q."/>
            <person name="Jiang"/>
            <person name="Q."/>
            <person name="Wang"/>
            <person name="X."/>
            <person name="Guo"/>
            <person name="Y."/>
            <person name="Yang"/>
            <person name="C."/>
            <person name="Wang"/>
            <person name="Y."/>
            <person name="Tian"/>
            <person name="F."/>
            <person name="Zhuang"/>
            <person name="G."/>
            <person name="Fan"/>
            <person name="Y."/>
            <person name="Gao"/>
            <person name="Q."/>
            <person name="Li"/>
            <person name="Y."/>
            <person name="Ju"/>
            <person name="Z."/>
            <person name="Li"/>
            <person name="J."/>
            <person name="Li"/>
            <person name="R."/>
            <person name="Hou"/>
            <person name="M."/>
            <person name="Yang"/>
            <person name="G."/>
            <person name="Liu"/>
            <person name="G."/>
            <person name="Liu"/>
            <person name="W."/>
            <person name="Guo"/>
            <person name="J."/>
            <person name="Pan"/>
            <person name="S."/>
            <person name="Fan"/>
            <person name="G."/>
            <person name="Zhang"/>
            <person name="W."/>
            <person name="Zhang"/>
            <person name="R."/>
            <person name="Yu"/>
            <person name="J."/>
            <person name="Zhang"/>
            <person name="X."/>
            <person name="Yin"/>
            <person name="Q."/>
            <person name="Ji"/>
            <person name="C."/>
            <person name="Jin"/>
            <person name="Y."/>
            <person name="Yue"/>
            <person name="G."/>
            <person name="Liu"/>
            <person name="M."/>
            <person name="Xu"/>
            <person name="J."/>
            <person name="Liu"/>
            <person name="S."/>
            <person name="Jordana"/>
            <person name="J."/>
            <person name="Noce"/>
            <person name="A."/>
            <person name="Amills"/>
            <person name="M."/>
            <person name="Wu"/>
            <person name="D.D."/>
            <person name="Li"/>
            <person name="S."/>
            <person name="Zhou"/>
            <person name="X. and Zhong"/>
            <person name="J."/>
        </authorList>
    </citation>
    <scope>NUCLEOTIDE SEQUENCE [LARGE SCALE GENOMIC DNA]</scope>
</reference>
<dbReference type="GeneTree" id="ENSGT00940000153527"/>
<feature type="compositionally biased region" description="Basic and acidic residues" evidence="4">
    <location>
        <begin position="123"/>
        <end position="135"/>
    </location>
</feature>
<dbReference type="Pfam" id="PF13765">
    <property type="entry name" value="PRY"/>
    <property type="match status" value="1"/>
</dbReference>
<organism evidence="6 7">
    <name type="scientific">Equus asinus</name>
    <name type="common">Donkey</name>
    <name type="synonym">Equus africanus asinus</name>
    <dbReference type="NCBI Taxonomy" id="9793"/>
    <lineage>
        <taxon>Eukaryota</taxon>
        <taxon>Metazoa</taxon>
        <taxon>Chordata</taxon>
        <taxon>Craniata</taxon>
        <taxon>Vertebrata</taxon>
        <taxon>Euteleostomi</taxon>
        <taxon>Mammalia</taxon>
        <taxon>Eutheria</taxon>
        <taxon>Laurasiatheria</taxon>
        <taxon>Perissodactyla</taxon>
        <taxon>Equidae</taxon>
        <taxon>Equus</taxon>
    </lineage>
</organism>
<dbReference type="InterPro" id="IPR001870">
    <property type="entry name" value="B30.2/SPRY"/>
</dbReference>
<dbReference type="Gene3D" id="2.60.120.920">
    <property type="match status" value="1"/>
</dbReference>
<evidence type="ECO:0000256" key="3">
    <source>
        <dbReference type="ARBA" id="ARBA00023180"/>
    </source>
</evidence>
<dbReference type="Ensembl" id="ENSEAST00005022479.2">
    <property type="protein sequence ID" value="ENSEASP00005020706.2"/>
    <property type="gene ID" value="ENSEASG00005014239.2"/>
</dbReference>
<accession>A0A8C4M2N3</accession>
<dbReference type="GO" id="GO:0016020">
    <property type="term" value="C:membrane"/>
    <property type="evidence" value="ECO:0007669"/>
    <property type="project" value="UniProtKB-SubCell"/>
</dbReference>
<evidence type="ECO:0000313" key="7">
    <source>
        <dbReference type="Proteomes" id="UP000694387"/>
    </source>
</evidence>
<dbReference type="AlphaFoldDB" id="A0A8C4M2N3"/>
<dbReference type="InterPro" id="IPR003877">
    <property type="entry name" value="SPRY_dom"/>
</dbReference>
<sequence length="321" mass="36906">MQKCNIKFAKYGNSHILQRSICSIIFLNFNIFDKFFLKCKPTSDSACSSSSPPSFLSLFYAPSVPLLLCPSHLLLLLHFYLSYTGSFLLPCLKKLNIRIIQNIKRKSKGFRRRNVTKTKRNRKDNERKHLEENTSQKHGGRLVIAVNVTLDAATAHPVLLLSEKGRRVTWQERCQDLPSSTQRFNSLPCVLGQLDISSGRWYWEVEVGEARSWDLGICRDNVTRKERVTMSPQNGFWAIRLYDGDYWALTSRVTLLTLQEKPLIVGIFLDYEAGDVSFYNMTDGSHIFTFPQNTFYGILRPLFRLWSSDSGSLTIVQVEEN</sequence>
<dbReference type="CDD" id="cd15819">
    <property type="entry name" value="SPRY_PRY_BTN1_2"/>
    <property type="match status" value="1"/>
</dbReference>
<comment type="subcellular location">
    <subcellularLocation>
        <location evidence="1">Membrane</location>
        <topology evidence="1">Single-pass membrane protein</topology>
    </subcellularLocation>
</comment>
<feature type="region of interest" description="Disordered" evidence="4">
    <location>
        <begin position="110"/>
        <end position="136"/>
    </location>
</feature>
<reference evidence="6" key="3">
    <citation type="submission" date="2025-09" db="UniProtKB">
        <authorList>
            <consortium name="Ensembl"/>
        </authorList>
    </citation>
    <scope>IDENTIFICATION</scope>
</reference>
<proteinExistence type="predicted"/>
<dbReference type="SMART" id="SM00589">
    <property type="entry name" value="PRY"/>
    <property type="match status" value="1"/>
</dbReference>
<protein>
    <recommendedName>
        <fullName evidence="5">B30.2/SPRY domain-containing protein</fullName>
    </recommendedName>
</protein>
<dbReference type="InterPro" id="IPR037958">
    <property type="entry name" value="SPRY/PRY_BTN1/2"/>
</dbReference>
<keyword evidence="2" id="KW-1015">Disulfide bond</keyword>
<evidence type="ECO:0000256" key="2">
    <source>
        <dbReference type="ARBA" id="ARBA00023157"/>
    </source>
</evidence>
<evidence type="ECO:0000313" key="6">
    <source>
        <dbReference type="Ensembl" id="ENSEASP00005020706.2"/>
    </source>
</evidence>
<dbReference type="FunFam" id="2.60.120.920:FF:000004">
    <property type="entry name" value="Butyrophilin subfamily 1 member A1"/>
    <property type="match status" value="1"/>
</dbReference>
<evidence type="ECO:0000259" key="5">
    <source>
        <dbReference type="PROSITE" id="PS50188"/>
    </source>
</evidence>
<dbReference type="InterPro" id="IPR013320">
    <property type="entry name" value="ConA-like_dom_sf"/>
</dbReference>
<dbReference type="Proteomes" id="UP000694387">
    <property type="component" value="Chromosome 8"/>
</dbReference>
<dbReference type="PRINTS" id="PR01407">
    <property type="entry name" value="BUTYPHLNCDUF"/>
</dbReference>
<dbReference type="PANTHER" id="PTHR24103">
    <property type="entry name" value="E3 UBIQUITIN-PROTEIN LIGASE TRIM"/>
    <property type="match status" value="1"/>
</dbReference>
<dbReference type="InterPro" id="IPR006574">
    <property type="entry name" value="PRY"/>
</dbReference>
<keyword evidence="7" id="KW-1185">Reference proteome</keyword>